<dbReference type="EMBL" id="LBZM01000032">
    <property type="protein sequence ID" value="KKR71253.1"/>
    <property type="molecule type" value="Genomic_DNA"/>
</dbReference>
<name>A0A0G0T2I4_9BACT</name>
<reference evidence="1 2" key="1">
    <citation type="journal article" date="2015" name="Nature">
        <title>rRNA introns, odd ribosomes, and small enigmatic genomes across a large radiation of phyla.</title>
        <authorList>
            <person name="Brown C.T."/>
            <person name="Hug L.A."/>
            <person name="Thomas B.C."/>
            <person name="Sharon I."/>
            <person name="Castelle C.J."/>
            <person name="Singh A."/>
            <person name="Wilkins M.J."/>
            <person name="Williams K.H."/>
            <person name="Banfield J.F."/>
        </authorList>
    </citation>
    <scope>NUCLEOTIDE SEQUENCE [LARGE SCALE GENOMIC DNA]</scope>
</reference>
<organism evidence="1 2">
    <name type="scientific">Candidatus Roizmanbacteria bacterium GW2011_GWB1_40_7</name>
    <dbReference type="NCBI Taxonomy" id="1618482"/>
    <lineage>
        <taxon>Bacteria</taxon>
        <taxon>Candidatus Roizmaniibacteriota</taxon>
    </lineage>
</organism>
<gene>
    <name evidence="1" type="ORF">UU14_C0032G0016</name>
</gene>
<protein>
    <submittedName>
        <fullName evidence="1">Uncharacterized protein</fullName>
    </submittedName>
</protein>
<dbReference type="AlphaFoldDB" id="A0A0G0T2I4"/>
<evidence type="ECO:0000313" key="2">
    <source>
        <dbReference type="Proteomes" id="UP000034664"/>
    </source>
</evidence>
<proteinExistence type="predicted"/>
<accession>A0A0G0T2I4</accession>
<dbReference type="Proteomes" id="UP000034664">
    <property type="component" value="Unassembled WGS sequence"/>
</dbReference>
<comment type="caution">
    <text evidence="1">The sequence shown here is derived from an EMBL/GenBank/DDBJ whole genome shotgun (WGS) entry which is preliminary data.</text>
</comment>
<sequence length="198" mass="21681">MAIRKAQNERVTDACAIDDAFPAIAGLPILGHATTVDDGERGSPPNCDARVARKRVRTRLGHSVFAVKHLCVFVGTRQKRIAFETSGRVPKLKNGTHRDRGGFAGVIELTLEGTGVTGIASFLAVAPKRRERRFVIECTVKAEHRPGNAGGHYDRVVHGKDPRVFVRVKPYQLVLPIAVQKLATTRQFGRLAAREISD</sequence>
<evidence type="ECO:0000313" key="1">
    <source>
        <dbReference type="EMBL" id="KKR71253.1"/>
    </source>
</evidence>